<dbReference type="InterPro" id="IPR052726">
    <property type="entry name" value="Phage_Baseplate_Hub"/>
</dbReference>
<feature type="domain" description="Baseplate J-like C-terminal" evidence="2">
    <location>
        <begin position="210"/>
        <end position="290"/>
    </location>
</feature>
<organism evidence="3 4">
    <name type="scientific">Sphingobium fuliginis ATCC 27551</name>
    <dbReference type="NCBI Taxonomy" id="1208342"/>
    <lineage>
        <taxon>Bacteria</taxon>
        <taxon>Pseudomonadati</taxon>
        <taxon>Pseudomonadota</taxon>
        <taxon>Alphaproteobacteria</taxon>
        <taxon>Sphingomonadales</taxon>
        <taxon>Sphingomonadaceae</taxon>
        <taxon>Sphingobium</taxon>
    </lineage>
</organism>
<protein>
    <submittedName>
        <fullName evidence="3">Baseplate assembly protein</fullName>
    </submittedName>
</protein>
<gene>
    <name evidence="3" type="ORF">FIL70_15330</name>
</gene>
<evidence type="ECO:0000259" key="2">
    <source>
        <dbReference type="Pfam" id="PF26079"/>
    </source>
</evidence>
<evidence type="ECO:0000313" key="3">
    <source>
        <dbReference type="EMBL" id="QDC38404.1"/>
    </source>
</evidence>
<dbReference type="RefSeq" id="WP_140042714.1">
    <property type="nucleotide sequence ID" value="NZ_CP041016.1"/>
</dbReference>
<dbReference type="KEGG" id="sufl:FIL70_15330"/>
<name>A0A5B8CFK0_SPHSA</name>
<evidence type="ECO:0000313" key="4">
    <source>
        <dbReference type="Proteomes" id="UP000311469"/>
    </source>
</evidence>
<proteinExistence type="predicted"/>
<evidence type="ECO:0000259" key="1">
    <source>
        <dbReference type="Pfam" id="PF26078"/>
    </source>
</evidence>
<dbReference type="Pfam" id="PF26079">
    <property type="entry name" value="Baseplate_J_C"/>
    <property type="match status" value="1"/>
</dbReference>
<dbReference type="PANTHER" id="PTHR35862:SF1">
    <property type="entry name" value="FELS-2 PROPHAGE PROTEIN"/>
    <property type="match status" value="1"/>
</dbReference>
<sequence length="297" mass="31155">MADATYTAVDLSRLPAPDIIEALDFNTIEADAVARMVALMPEFESRDSDPATKLLQVVSYIVQLVRQRVNDACRAVMPAYAAGADLDNIAALFGITRLTITPADIVLGIPAVMESDADFRRRMVLAPEGYSVAGPEGAYIFHALSADADVLDASATSPDPGEVLVSILSRTGSGAASPELIATISAYVSDETRRPLTDFVTVQSAEIVNYAVIATLTTFSGPDGGVVLAAAQASLDAYVESSHRLGRDITRSALFAALHVEGVQNVVLTSPAADIVISRTQAPYCTGTTVNYAGTGE</sequence>
<dbReference type="InterPro" id="IPR014507">
    <property type="entry name" value="Baseplate_assembly_J_pred"/>
</dbReference>
<dbReference type="Proteomes" id="UP000311469">
    <property type="component" value="Chromosome cSF1"/>
</dbReference>
<dbReference type="InterPro" id="IPR058530">
    <property type="entry name" value="Baseplate_J-like_C"/>
</dbReference>
<accession>A0A5B8CFK0</accession>
<feature type="domain" description="Baseplate J-like central" evidence="1">
    <location>
        <begin position="132"/>
        <end position="203"/>
    </location>
</feature>
<dbReference type="PANTHER" id="PTHR35862">
    <property type="entry name" value="FELS-2 PROPHAGE PROTEIN"/>
    <property type="match status" value="1"/>
</dbReference>
<dbReference type="EMBL" id="CP041016">
    <property type="protein sequence ID" value="QDC38404.1"/>
    <property type="molecule type" value="Genomic_DNA"/>
</dbReference>
<dbReference type="PIRSF" id="PIRSF020481">
    <property type="entry name" value="BAP"/>
    <property type="match status" value="1"/>
</dbReference>
<dbReference type="Pfam" id="PF26078">
    <property type="entry name" value="Baseplate_J_M"/>
    <property type="match status" value="1"/>
</dbReference>
<reference evidence="3 4" key="1">
    <citation type="submission" date="2019-06" db="EMBL/GenBank/DDBJ databases">
        <title>Genome organization and adaptive potential of archetypical organophosphate degarding Sphingobium fuliginis ATCC 27551.</title>
        <authorList>
            <person name="Sarwar A."/>
            <person name="Parthasarathy S."/>
            <person name="Singh C."/>
            <person name="Siddavattam D."/>
        </authorList>
    </citation>
    <scope>NUCLEOTIDE SEQUENCE [LARGE SCALE GENOMIC DNA]</scope>
    <source>
        <strain evidence="3 4">ATCC 27551</strain>
    </source>
</reference>
<dbReference type="InterPro" id="IPR058531">
    <property type="entry name" value="Baseplate_J_M"/>
</dbReference>
<dbReference type="AlphaFoldDB" id="A0A5B8CFK0"/>